<dbReference type="EMBL" id="BNED01000003">
    <property type="protein sequence ID" value="GHI75001.1"/>
    <property type="molecule type" value="Genomic_DNA"/>
</dbReference>
<proteinExistence type="predicted"/>
<evidence type="ECO:0000313" key="3">
    <source>
        <dbReference type="Proteomes" id="UP000608522"/>
    </source>
</evidence>
<evidence type="ECO:0000256" key="1">
    <source>
        <dbReference type="SAM" id="MobiDB-lite"/>
    </source>
</evidence>
<feature type="region of interest" description="Disordered" evidence="1">
    <location>
        <begin position="38"/>
        <end position="57"/>
    </location>
</feature>
<name>A0ABQ3T3N4_9ACTN</name>
<dbReference type="Proteomes" id="UP000608522">
    <property type="component" value="Unassembled WGS sequence"/>
</dbReference>
<keyword evidence="3" id="KW-1185">Reference proteome</keyword>
<protein>
    <submittedName>
        <fullName evidence="2">Uncharacterized protein</fullName>
    </submittedName>
</protein>
<accession>A0ABQ3T3N4</accession>
<sequence>MANVQGTLASTYTARNRRTLFRGMDFDEPVATRFPDAAVKAAPAPSAGQPASHPSAI</sequence>
<comment type="caution">
    <text evidence="2">The sequence shown here is derived from an EMBL/GenBank/DDBJ whole genome shotgun (WGS) entry which is preliminary data.</text>
</comment>
<gene>
    <name evidence="2" type="ORF">Sspor_05620</name>
</gene>
<evidence type="ECO:0000313" key="2">
    <source>
        <dbReference type="EMBL" id="GHI75001.1"/>
    </source>
</evidence>
<reference evidence="3" key="1">
    <citation type="submission" date="2023-07" db="EMBL/GenBank/DDBJ databases">
        <title>Whole genome shotgun sequence of Streptomyces spororaveus NBRC 15456.</title>
        <authorList>
            <person name="Komaki H."/>
            <person name="Tamura T."/>
        </authorList>
    </citation>
    <scope>NUCLEOTIDE SEQUENCE [LARGE SCALE GENOMIC DNA]</scope>
    <source>
        <strain evidence="3">NBRC 15456</strain>
    </source>
</reference>
<organism evidence="2 3">
    <name type="scientific">Streptomyces spororaveus</name>
    <dbReference type="NCBI Taxonomy" id="284039"/>
    <lineage>
        <taxon>Bacteria</taxon>
        <taxon>Bacillati</taxon>
        <taxon>Actinomycetota</taxon>
        <taxon>Actinomycetes</taxon>
        <taxon>Kitasatosporales</taxon>
        <taxon>Streptomycetaceae</taxon>
        <taxon>Streptomyces</taxon>
    </lineage>
</organism>